<reference evidence="6" key="1">
    <citation type="submission" date="2021-11" db="EMBL/GenBank/DDBJ databases">
        <authorList>
            <person name="Rodrigo-Torres L."/>
            <person name="Arahal R. D."/>
            <person name="Lucena T."/>
        </authorList>
    </citation>
    <scope>NUCLEOTIDE SEQUENCE</scope>
    <source>
        <strain evidence="6">CECT 7929</strain>
    </source>
</reference>
<protein>
    <recommendedName>
        <fullName evidence="5">Flagellar hook-length control protein-like C-terminal domain-containing protein</fullName>
    </recommendedName>
</protein>
<dbReference type="CDD" id="cd17470">
    <property type="entry name" value="T3SS_Flik_C"/>
    <property type="match status" value="1"/>
</dbReference>
<dbReference type="InterPro" id="IPR001635">
    <property type="entry name" value="Flag_hook_Flik"/>
</dbReference>
<feature type="region of interest" description="Disordered" evidence="4">
    <location>
        <begin position="364"/>
        <end position="384"/>
    </location>
</feature>
<name>A0ABN8DUV7_9VIBR</name>
<feature type="compositionally biased region" description="Low complexity" evidence="4">
    <location>
        <begin position="71"/>
        <end position="88"/>
    </location>
</feature>
<evidence type="ECO:0000259" key="5">
    <source>
        <dbReference type="Pfam" id="PF02120"/>
    </source>
</evidence>
<evidence type="ECO:0000256" key="2">
    <source>
        <dbReference type="ARBA" id="ARBA00009149"/>
    </source>
</evidence>
<organism evidence="6 7">
    <name type="scientific">Vibrio stylophorae</name>
    <dbReference type="NCBI Taxonomy" id="659351"/>
    <lineage>
        <taxon>Bacteria</taxon>
        <taxon>Pseudomonadati</taxon>
        <taxon>Pseudomonadota</taxon>
        <taxon>Gammaproteobacteria</taxon>
        <taxon>Vibrionales</taxon>
        <taxon>Vibrionaceae</taxon>
        <taxon>Vibrio</taxon>
    </lineage>
</organism>
<evidence type="ECO:0000313" key="7">
    <source>
        <dbReference type="Proteomes" id="UP000838672"/>
    </source>
</evidence>
<comment type="caution">
    <text evidence="6">The sequence shown here is derived from an EMBL/GenBank/DDBJ whole genome shotgun (WGS) entry which is preliminary data.</text>
</comment>
<dbReference type="PANTHER" id="PTHR37533">
    <property type="entry name" value="FLAGELLAR HOOK-LENGTH CONTROL PROTEIN"/>
    <property type="match status" value="1"/>
</dbReference>
<evidence type="ECO:0000256" key="4">
    <source>
        <dbReference type="SAM" id="MobiDB-lite"/>
    </source>
</evidence>
<comment type="similarity">
    <text evidence="2">Belongs to the FliK family.</text>
</comment>
<accession>A0ABN8DUV7</accession>
<dbReference type="Gene3D" id="3.30.750.140">
    <property type="match status" value="1"/>
</dbReference>
<dbReference type="Pfam" id="PF02120">
    <property type="entry name" value="Flg_hook"/>
    <property type="match status" value="1"/>
</dbReference>
<keyword evidence="3" id="KW-1005">Bacterial flagellum biogenesis</keyword>
<feature type="region of interest" description="Disordered" evidence="4">
    <location>
        <begin position="204"/>
        <end position="235"/>
    </location>
</feature>
<feature type="region of interest" description="Disordered" evidence="4">
    <location>
        <begin position="1"/>
        <end position="140"/>
    </location>
</feature>
<feature type="domain" description="Flagellar hook-length control protein-like C-terminal" evidence="5">
    <location>
        <begin position="428"/>
        <end position="509"/>
    </location>
</feature>
<evidence type="ECO:0000256" key="3">
    <source>
        <dbReference type="ARBA" id="ARBA00022795"/>
    </source>
</evidence>
<dbReference type="InterPro" id="IPR021136">
    <property type="entry name" value="Flagellar_hook_control-like_C"/>
</dbReference>
<gene>
    <name evidence="6" type="ORF">VST7929_02009</name>
</gene>
<feature type="compositionally biased region" description="Basic and acidic residues" evidence="4">
    <location>
        <begin position="89"/>
        <end position="121"/>
    </location>
</feature>
<dbReference type="RefSeq" id="WP_237466509.1">
    <property type="nucleotide sequence ID" value="NZ_CAKLDI010000001.1"/>
</dbReference>
<evidence type="ECO:0000256" key="1">
    <source>
        <dbReference type="ARBA" id="ARBA00003944"/>
    </source>
</evidence>
<feature type="compositionally biased region" description="Polar residues" evidence="4">
    <location>
        <begin position="497"/>
        <end position="511"/>
    </location>
</feature>
<feature type="compositionally biased region" description="Low complexity" evidence="4">
    <location>
        <begin position="204"/>
        <end position="215"/>
    </location>
</feature>
<dbReference type="EMBL" id="CAKLDI010000001">
    <property type="protein sequence ID" value="CAH0534108.1"/>
    <property type="molecule type" value="Genomic_DNA"/>
</dbReference>
<feature type="compositionally biased region" description="Basic and acidic residues" evidence="4">
    <location>
        <begin position="28"/>
        <end position="55"/>
    </location>
</feature>
<dbReference type="InterPro" id="IPR052563">
    <property type="entry name" value="FliK"/>
</dbReference>
<feature type="region of interest" description="Disordered" evidence="4">
    <location>
        <begin position="497"/>
        <end position="537"/>
    </location>
</feature>
<evidence type="ECO:0000313" key="6">
    <source>
        <dbReference type="EMBL" id="CAH0534108.1"/>
    </source>
</evidence>
<feature type="compositionally biased region" description="Low complexity" evidence="4">
    <location>
        <begin position="12"/>
        <end position="27"/>
    </location>
</feature>
<dbReference type="Proteomes" id="UP000838672">
    <property type="component" value="Unassembled WGS sequence"/>
</dbReference>
<dbReference type="PANTHER" id="PTHR37533:SF2">
    <property type="entry name" value="FLAGELLAR HOOK-LENGTH CONTROL PROTEIN"/>
    <property type="match status" value="1"/>
</dbReference>
<dbReference type="PRINTS" id="PR01007">
    <property type="entry name" value="FLGHOOKFLIK"/>
</dbReference>
<keyword evidence="7" id="KW-1185">Reference proteome</keyword>
<proteinExistence type="inferred from homology"/>
<comment type="function">
    <text evidence="1">Controls the length of the flagellar hook.</text>
</comment>
<feature type="compositionally biased region" description="Polar residues" evidence="4">
    <location>
        <begin position="56"/>
        <end position="67"/>
    </location>
</feature>
<dbReference type="InterPro" id="IPR038610">
    <property type="entry name" value="FliK-like_C_sf"/>
</dbReference>
<sequence>MTQSSVLLKEFAPVSRRSTSTASTARPSSEDHRFSHALHSAHERRSSKTSAKEPHQSQATKKPQQSEPAQKKQAPANDKAAAKASASNEKAKATSDVKAEALKKSDGKTAHAKTTADHDAALEQASEQTPHAQGDVASLLVADGKVQGKADNQGADKALSEADLAKLASDSSDGKTDDAEAAVAASDELLAWLAASEAVLSDKAAATSGAATGKALPHEGASSSAEANTDGHDLASLQLADTGGFALQGSPLLAQASSEAAGKVDGSLDGASAKLLAGHLAQQAGLPGQALNGQSASAQGVTAADAAVDSKGSAEQGANLLQQSAAQQLTGKTDGMAVLGMQPSAEAVKPELAAQLAGVNGGLGQLGQQPLRSQDKKPESDSTLASLSAALGVSNNQAAQHLHVQGKGETPNLTLQLHREQAAEELADKVQMMASKNLRHVDIRLDPPELGRMQIRLSLNQDQANVQFHVTNSQARDVVEQAMPRLRELMQQHGLQLAQSSVQQDSSRHFAQQQGQQHQQGQQSQHQQSSWRWRDDGMEQQESAVEMWVSRRRDGIDDYV</sequence>
<feature type="compositionally biased region" description="Low complexity" evidence="4">
    <location>
        <begin position="512"/>
        <end position="530"/>
    </location>
</feature>